<reference evidence="11" key="1">
    <citation type="submission" date="2021-02" db="EMBL/GenBank/DDBJ databases">
        <authorList>
            <person name="Nowell W R."/>
        </authorList>
    </citation>
    <scope>NUCLEOTIDE SEQUENCE</scope>
</reference>
<dbReference type="GO" id="GO:0005846">
    <property type="term" value="C:nuclear cap binding complex"/>
    <property type="evidence" value="ECO:0007669"/>
    <property type="project" value="InterPro"/>
</dbReference>
<dbReference type="Proteomes" id="UP000663891">
    <property type="component" value="Unassembled WGS sequence"/>
</dbReference>
<sequence length="381" mass="43873">MSSSSSSPPHQSILPTIPKSDLDACQLEQEHVHKVYNNIAHNFSDTRHKPWPRVVEFLRSFPSHSFILDVGCGNGKYMNIRNDLMMIGCDRSEGLLSICRDRQYQVFLSDCMNIPVPTNMFDGVICIAVLHHISTENRRLMALKEIVRLLKPGGQALITVWAKEQEVENKKSTYITNKNTKTCPIHTKNEQTNEIIIHTPRTEFQQPDCLVPWTKPTEKHLRYYHVFVKDELEHILSHISQGNEVEQDKKLLQSTTLYVGNLSFFTTEEQIHELFSRAGDVKRIIMGLDKTTKTPCGFCFVEYYTRNDAEQAMRYINQTRLDDRIIRTDWDAGFIDGRQFGRGRSGGQVRDEYRKDYDPGRGGFGKRFNPALEMEKGGLVV</sequence>
<dbReference type="Proteomes" id="UP000663881">
    <property type="component" value="Unassembled WGS sequence"/>
</dbReference>
<dbReference type="InterPro" id="IPR034148">
    <property type="entry name" value="NCBP2_RRM"/>
</dbReference>
<dbReference type="PANTHER" id="PTHR18847:SF0">
    <property type="entry name" value="NUCLEAR CAP-BINDING PROTEIN SUBUNIT 2"/>
    <property type="match status" value="1"/>
</dbReference>
<dbReference type="OrthoDB" id="271595at2759"/>
<evidence type="ECO:0000256" key="7">
    <source>
        <dbReference type="ARBA" id="ARBA00023187"/>
    </source>
</evidence>
<evidence type="ECO:0000313" key="13">
    <source>
        <dbReference type="Proteomes" id="UP000663891"/>
    </source>
</evidence>
<dbReference type="EMBL" id="CAJOAY010000328">
    <property type="protein sequence ID" value="CAF3632254.1"/>
    <property type="molecule type" value="Genomic_DNA"/>
</dbReference>
<evidence type="ECO:0000256" key="5">
    <source>
        <dbReference type="ARBA" id="ARBA00023004"/>
    </source>
</evidence>
<keyword evidence="5" id="KW-0408">Iron</keyword>
<dbReference type="Pfam" id="PF08241">
    <property type="entry name" value="Methyltransf_11"/>
    <property type="match status" value="1"/>
</dbReference>
<dbReference type="FunFam" id="3.30.70.330:FF:000128">
    <property type="entry name" value="Nuclear cap-binding protein subunit 2"/>
    <property type="match status" value="1"/>
</dbReference>
<dbReference type="CDD" id="cd02440">
    <property type="entry name" value="AdoMet_MTases"/>
    <property type="match status" value="1"/>
</dbReference>
<comment type="subcellular location">
    <subcellularLocation>
        <location evidence="1">Nucleus</location>
    </subcellularLocation>
</comment>
<keyword evidence="7" id="KW-0508">mRNA splicing</keyword>
<dbReference type="SMART" id="SM00360">
    <property type="entry name" value="RRM"/>
    <property type="match status" value="1"/>
</dbReference>
<dbReference type="PROSITE" id="PS50102">
    <property type="entry name" value="RRM"/>
    <property type="match status" value="1"/>
</dbReference>
<accession>A0A814HAV6</accession>
<evidence type="ECO:0000256" key="6">
    <source>
        <dbReference type="ARBA" id="ARBA00023158"/>
    </source>
</evidence>
<keyword evidence="3" id="KW-0507">mRNA processing</keyword>
<evidence type="ECO:0000313" key="11">
    <source>
        <dbReference type="EMBL" id="CAF1007023.1"/>
    </source>
</evidence>
<dbReference type="InterPro" id="IPR027157">
    <property type="entry name" value="NCBP2"/>
</dbReference>
<dbReference type="PANTHER" id="PTHR18847">
    <property type="entry name" value="20 KD NUCLEAR CAP BINDING PROTEIN"/>
    <property type="match status" value="1"/>
</dbReference>
<dbReference type="Pfam" id="PF00076">
    <property type="entry name" value="RRM_1"/>
    <property type="match status" value="1"/>
</dbReference>
<dbReference type="InterPro" id="IPR013216">
    <property type="entry name" value="Methyltransf_11"/>
</dbReference>
<dbReference type="GO" id="GO:0005634">
    <property type="term" value="C:nucleus"/>
    <property type="evidence" value="ECO:0007669"/>
    <property type="project" value="UniProtKB-SubCell"/>
</dbReference>
<evidence type="ECO:0000256" key="1">
    <source>
        <dbReference type="ARBA" id="ARBA00004123"/>
    </source>
</evidence>
<name>A0A814HAV6_9BILA</name>
<dbReference type="Gene3D" id="3.40.50.150">
    <property type="entry name" value="Vaccinia Virus protein VP39"/>
    <property type="match status" value="1"/>
</dbReference>
<evidence type="ECO:0000256" key="9">
    <source>
        <dbReference type="PROSITE-ProRule" id="PRU00176"/>
    </source>
</evidence>
<proteinExistence type="inferred from homology"/>
<dbReference type="InterPro" id="IPR029063">
    <property type="entry name" value="SAM-dependent_MTases_sf"/>
</dbReference>
<dbReference type="CDD" id="cd12240">
    <property type="entry name" value="RRM_NCBP2"/>
    <property type="match status" value="1"/>
</dbReference>
<keyword evidence="4 9" id="KW-0694">RNA-binding</keyword>
<dbReference type="AlphaFoldDB" id="A0A814HAV6"/>
<evidence type="ECO:0000259" key="10">
    <source>
        <dbReference type="PROSITE" id="PS50102"/>
    </source>
</evidence>
<dbReference type="GO" id="GO:0031047">
    <property type="term" value="P:regulatory ncRNA-mediated gene silencing"/>
    <property type="evidence" value="ECO:0007669"/>
    <property type="project" value="UniProtKB-KW"/>
</dbReference>
<dbReference type="GO" id="GO:0045292">
    <property type="term" value="P:mRNA cis splicing, via spliceosome"/>
    <property type="evidence" value="ECO:0007669"/>
    <property type="project" value="InterPro"/>
</dbReference>
<feature type="domain" description="RRM" evidence="10">
    <location>
        <begin position="255"/>
        <end position="333"/>
    </location>
</feature>
<dbReference type="InterPro" id="IPR035979">
    <property type="entry name" value="RBD_domain_sf"/>
</dbReference>
<evidence type="ECO:0000313" key="12">
    <source>
        <dbReference type="EMBL" id="CAF3632254.1"/>
    </source>
</evidence>
<gene>
    <name evidence="12" type="ORF">OKA104_LOCUS8193</name>
    <name evidence="11" type="ORF">VCS650_LOCUS15051</name>
</gene>
<dbReference type="SUPFAM" id="SSF53335">
    <property type="entry name" value="S-adenosyl-L-methionine-dependent methyltransferases"/>
    <property type="match status" value="1"/>
</dbReference>
<evidence type="ECO:0000256" key="2">
    <source>
        <dbReference type="ARBA" id="ARBA00010725"/>
    </source>
</evidence>
<evidence type="ECO:0000256" key="3">
    <source>
        <dbReference type="ARBA" id="ARBA00022664"/>
    </source>
</evidence>
<comment type="similarity">
    <text evidence="2">Belongs to the RRM NCBP2 family.</text>
</comment>
<comment type="caution">
    <text evidence="11">The sequence shown here is derived from an EMBL/GenBank/DDBJ whole genome shotgun (WGS) entry which is preliminary data.</text>
</comment>
<keyword evidence="8" id="KW-0539">Nucleus</keyword>
<dbReference type="EMBL" id="CAJNON010000128">
    <property type="protein sequence ID" value="CAF1007023.1"/>
    <property type="molecule type" value="Genomic_DNA"/>
</dbReference>
<dbReference type="InterPro" id="IPR000504">
    <property type="entry name" value="RRM_dom"/>
</dbReference>
<dbReference type="SUPFAM" id="SSF54928">
    <property type="entry name" value="RNA-binding domain, RBD"/>
    <property type="match status" value="1"/>
</dbReference>
<evidence type="ECO:0000256" key="4">
    <source>
        <dbReference type="ARBA" id="ARBA00022884"/>
    </source>
</evidence>
<protein>
    <recommendedName>
        <fullName evidence="10">RRM domain-containing protein</fullName>
    </recommendedName>
</protein>
<evidence type="ECO:0000256" key="8">
    <source>
        <dbReference type="ARBA" id="ARBA00023242"/>
    </source>
</evidence>
<organism evidence="11 13">
    <name type="scientific">Adineta steineri</name>
    <dbReference type="NCBI Taxonomy" id="433720"/>
    <lineage>
        <taxon>Eukaryota</taxon>
        <taxon>Metazoa</taxon>
        <taxon>Spiralia</taxon>
        <taxon>Gnathifera</taxon>
        <taxon>Rotifera</taxon>
        <taxon>Eurotatoria</taxon>
        <taxon>Bdelloidea</taxon>
        <taxon>Adinetida</taxon>
        <taxon>Adinetidae</taxon>
        <taxon>Adineta</taxon>
    </lineage>
</organism>
<dbReference type="Gene3D" id="3.30.70.330">
    <property type="match status" value="1"/>
</dbReference>
<keyword evidence="6" id="KW-0943">RNA-mediated gene silencing</keyword>
<dbReference type="InterPro" id="IPR012677">
    <property type="entry name" value="Nucleotide-bd_a/b_plait_sf"/>
</dbReference>
<dbReference type="GO" id="GO:0000339">
    <property type="term" value="F:RNA cap binding"/>
    <property type="evidence" value="ECO:0007669"/>
    <property type="project" value="InterPro"/>
</dbReference>
<dbReference type="GO" id="GO:0008757">
    <property type="term" value="F:S-adenosylmethionine-dependent methyltransferase activity"/>
    <property type="evidence" value="ECO:0007669"/>
    <property type="project" value="InterPro"/>
</dbReference>